<dbReference type="SUPFAM" id="SSF53901">
    <property type="entry name" value="Thiolase-like"/>
    <property type="match status" value="1"/>
</dbReference>
<keyword evidence="7" id="KW-1185">Reference proteome</keyword>
<proteinExistence type="inferred from homology"/>
<dbReference type="Pfam" id="PF00195">
    <property type="entry name" value="Chal_sti_synt_N"/>
    <property type="match status" value="1"/>
</dbReference>
<evidence type="ECO:0000256" key="2">
    <source>
        <dbReference type="ARBA" id="ARBA00022679"/>
    </source>
</evidence>
<evidence type="ECO:0000259" key="5">
    <source>
        <dbReference type="Pfam" id="PF02797"/>
    </source>
</evidence>
<dbReference type="InterPro" id="IPR011141">
    <property type="entry name" value="Polyketide_synthase_type-III"/>
</dbReference>
<feature type="domain" description="Chalcone/stilbene synthase N-terminal" evidence="4">
    <location>
        <begin position="3"/>
        <end position="198"/>
    </location>
</feature>
<keyword evidence="2" id="KW-0808">Transferase</keyword>
<dbReference type="PANTHER" id="PTHR11877">
    <property type="entry name" value="HYDROXYMETHYLGLUTARYL-COA SYNTHASE"/>
    <property type="match status" value="1"/>
</dbReference>
<dbReference type="InterPro" id="IPR012328">
    <property type="entry name" value="Chalcone/stilbene_synt_C"/>
</dbReference>
<comment type="similarity">
    <text evidence="1">Belongs to the thiolase-like superfamily. Chalcone/stilbene synthases family.</text>
</comment>
<evidence type="ECO:0000313" key="7">
    <source>
        <dbReference type="Proteomes" id="UP001180845"/>
    </source>
</evidence>
<evidence type="ECO:0000256" key="1">
    <source>
        <dbReference type="ARBA" id="ARBA00005531"/>
    </source>
</evidence>
<reference evidence="6" key="1">
    <citation type="submission" date="2023-07" db="EMBL/GenBank/DDBJ databases">
        <title>Sequencing the genomes of 1000 actinobacteria strains.</title>
        <authorList>
            <person name="Klenk H.-P."/>
        </authorList>
    </citation>
    <scope>NUCLEOTIDE SEQUENCE</scope>
    <source>
        <strain evidence="6">DSM 45977</strain>
    </source>
</reference>
<dbReference type="EMBL" id="JAVDXW010000001">
    <property type="protein sequence ID" value="MDR7300101.1"/>
    <property type="molecule type" value="Genomic_DNA"/>
</dbReference>
<dbReference type="InterPro" id="IPR001099">
    <property type="entry name" value="Chalcone/stilbene_synt_N"/>
</dbReference>
<name>A0AAE4CK95_9ACTN</name>
<protein>
    <submittedName>
        <fullName evidence="6">Naringenin-chalcone synthase</fullName>
    </submittedName>
</protein>
<dbReference type="PANTHER" id="PTHR11877:SF46">
    <property type="entry name" value="TYPE III POLYKETIDE SYNTHASE A"/>
    <property type="match status" value="1"/>
</dbReference>
<sequence>MSATIAGIGTALPGLAAEQQALWDGFFRSHFATSRLAERIFAGSGVLRRHTVADPLTEDLSGWSTEQRMRRYVREAEPLGHRATIAALAEAGVATEDIGLLTVASCTGYSTPGLDIRLATSLSLRSDVQRLFVGHMGCYAALPALGSAADFVVARQRPAVLLCLELTSLHVQPPTRDPQQMVSHALFGDAAAAVVLTPDHAHAAGSRRVGSRRVGSRSSPLHLVDLAAMTDVSTSDHMTWDVTDLGFRMGLSPKVPAVLSQHVRPVVCDLLGRHGLDVPDVRGWAVHPGGPAILSTVQQELDLPPEALESSRSVLAEQGNCSSPTVLLILEKLLGRDDPEGAGPVVAMAFGPGLTLYAALLSGDPELW</sequence>
<evidence type="ECO:0000313" key="6">
    <source>
        <dbReference type="EMBL" id="MDR7300101.1"/>
    </source>
</evidence>
<dbReference type="GO" id="GO:0030639">
    <property type="term" value="P:polyketide biosynthetic process"/>
    <property type="evidence" value="ECO:0007669"/>
    <property type="project" value="TreeGrafter"/>
</dbReference>
<feature type="active site" description="Acyl-thioester intermediate" evidence="3">
    <location>
        <position position="138"/>
    </location>
</feature>
<dbReference type="GO" id="GO:0016747">
    <property type="term" value="F:acyltransferase activity, transferring groups other than amino-acyl groups"/>
    <property type="evidence" value="ECO:0007669"/>
    <property type="project" value="InterPro"/>
</dbReference>
<dbReference type="InterPro" id="IPR016039">
    <property type="entry name" value="Thiolase-like"/>
</dbReference>
<dbReference type="AlphaFoldDB" id="A0AAE4CK95"/>
<accession>A0AAE4CK95</accession>
<evidence type="ECO:0000259" key="4">
    <source>
        <dbReference type="Pfam" id="PF00195"/>
    </source>
</evidence>
<dbReference type="Gene3D" id="3.40.47.10">
    <property type="match status" value="2"/>
</dbReference>
<evidence type="ECO:0000256" key="3">
    <source>
        <dbReference type="PIRSR" id="PIRSR000451-1"/>
    </source>
</evidence>
<comment type="caution">
    <text evidence="6">The sequence shown here is derived from an EMBL/GenBank/DDBJ whole genome shotgun (WGS) entry which is preliminary data.</text>
</comment>
<dbReference type="CDD" id="cd00831">
    <property type="entry name" value="CHS_like"/>
    <property type="match status" value="1"/>
</dbReference>
<organism evidence="6 7">
    <name type="scientific">Haloactinomyces albus</name>
    <dbReference type="NCBI Taxonomy" id="1352928"/>
    <lineage>
        <taxon>Bacteria</taxon>
        <taxon>Bacillati</taxon>
        <taxon>Actinomycetota</taxon>
        <taxon>Actinomycetes</taxon>
        <taxon>Actinopolysporales</taxon>
        <taxon>Actinopolysporaceae</taxon>
        <taxon>Haloactinomyces</taxon>
    </lineage>
</organism>
<dbReference type="Proteomes" id="UP001180845">
    <property type="component" value="Unassembled WGS sequence"/>
</dbReference>
<gene>
    <name evidence="6" type="ORF">JOF55_000282</name>
</gene>
<dbReference type="Pfam" id="PF02797">
    <property type="entry name" value="Chal_sti_synt_C"/>
    <property type="match status" value="1"/>
</dbReference>
<feature type="domain" description="Chalcone/stilbene synthase C-terminal" evidence="5">
    <location>
        <begin position="234"/>
        <end position="361"/>
    </location>
</feature>
<dbReference type="PIRSF" id="PIRSF000451">
    <property type="entry name" value="PKS_III"/>
    <property type="match status" value="1"/>
</dbReference>